<dbReference type="Proteomes" id="UP000216225">
    <property type="component" value="Unassembled WGS sequence"/>
</dbReference>
<gene>
    <name evidence="2" type="ORF">CE154_011335</name>
</gene>
<dbReference type="Pfam" id="PF02515">
    <property type="entry name" value="CoA_transf_3"/>
    <property type="match status" value="1"/>
</dbReference>
<dbReference type="InterPro" id="IPR003673">
    <property type="entry name" value="CoA-Trfase_fam_III"/>
</dbReference>
<dbReference type="SUPFAM" id="SSF89796">
    <property type="entry name" value="CoA-transferase family III (CaiB/BaiF)"/>
    <property type="match status" value="1"/>
</dbReference>
<dbReference type="PANTHER" id="PTHR48207">
    <property type="entry name" value="SUCCINATE--HYDROXYMETHYLGLUTARATE COA-TRANSFERASE"/>
    <property type="match status" value="1"/>
</dbReference>
<dbReference type="InterPro" id="IPR050483">
    <property type="entry name" value="CoA-transferase_III_domain"/>
</dbReference>
<dbReference type="RefSeq" id="WP_094438173.1">
    <property type="nucleotide sequence ID" value="NZ_NKDB02000002.1"/>
</dbReference>
<dbReference type="EMBL" id="NKDB02000002">
    <property type="protein sequence ID" value="RKJ96611.1"/>
    <property type="molecule type" value="Genomic_DNA"/>
</dbReference>
<dbReference type="GO" id="GO:0008410">
    <property type="term" value="F:CoA-transferase activity"/>
    <property type="evidence" value="ECO:0007669"/>
    <property type="project" value="TreeGrafter"/>
</dbReference>
<keyword evidence="1 2" id="KW-0808">Transferase</keyword>
<evidence type="ECO:0000313" key="2">
    <source>
        <dbReference type="EMBL" id="RKJ96611.1"/>
    </source>
</evidence>
<dbReference type="InterPro" id="IPR023606">
    <property type="entry name" value="CoA-Trfase_III_dom_1_sf"/>
</dbReference>
<dbReference type="Gene3D" id="3.30.1540.10">
    <property type="entry name" value="formyl-coa transferase, domain 3"/>
    <property type="match status" value="1"/>
</dbReference>
<dbReference type="PANTHER" id="PTHR48207:SF3">
    <property type="entry name" value="SUCCINATE--HYDROXYMETHYLGLUTARATE COA-TRANSFERASE"/>
    <property type="match status" value="1"/>
</dbReference>
<comment type="caution">
    <text evidence="2">The sequence shown here is derived from an EMBL/GenBank/DDBJ whole genome shotgun (WGS) entry which is preliminary data.</text>
</comment>
<protein>
    <submittedName>
        <fullName evidence="2">CoA transferase</fullName>
    </submittedName>
</protein>
<sequence>MKPLAGQRVIDLTQNVAGPYCTQVLADLGADVIKIERPGAGDDTRHWAPNIGAAMSPTYATFNRGKRSLAIDLDHPDGQALLAELLRPDDVFVHSLKPGSAEQRGLGYEALAEGRSGLIYCAISAYGTSGPRAAFPGYDPLIQAYAGIMSVNGHEGLPPARVGVSMVDMGTALWSALGIVSAVSQRKDSGRGCRIDTSLLETGLAWMTNPIANYSASGRLPRRMGSATAMLMPYEVFQCADGHVFIGCGNDRLFHKLLHGLERSDLAGDARFATNAGRVKHRDLVHDTLEAVMGGLEVAQVIERLEAQGVPVSPVHDLSQVMRDPQIQAVDMARPLDWDSGPSRPLSAIGTPIRFDGTREFAGHLSARIGADSQTLLRAAGVDEQRISQLVHSGAVQI</sequence>
<evidence type="ECO:0000256" key="1">
    <source>
        <dbReference type="ARBA" id="ARBA00022679"/>
    </source>
</evidence>
<dbReference type="InterPro" id="IPR044855">
    <property type="entry name" value="CoA-Trfase_III_dom3_sf"/>
</dbReference>
<proteinExistence type="predicted"/>
<organism evidence="2 3">
    <name type="scientific">Alicycliphilus denitrificans</name>
    <dbReference type="NCBI Taxonomy" id="179636"/>
    <lineage>
        <taxon>Bacteria</taxon>
        <taxon>Pseudomonadati</taxon>
        <taxon>Pseudomonadota</taxon>
        <taxon>Betaproteobacteria</taxon>
        <taxon>Burkholderiales</taxon>
        <taxon>Comamonadaceae</taxon>
        <taxon>Alicycliphilus</taxon>
    </lineage>
</organism>
<dbReference type="Gene3D" id="3.40.50.10540">
    <property type="entry name" value="Crotonobetainyl-coa:carnitine coa-transferase, domain 1"/>
    <property type="match status" value="1"/>
</dbReference>
<dbReference type="AlphaFoldDB" id="A0A3R7IG22"/>
<name>A0A3R7IG22_9BURK</name>
<accession>A0A3R7IG22</accession>
<evidence type="ECO:0000313" key="3">
    <source>
        <dbReference type="Proteomes" id="UP000216225"/>
    </source>
</evidence>
<reference evidence="2 3" key="1">
    <citation type="submission" date="2018-09" db="EMBL/GenBank/DDBJ databases">
        <title>Genome comparison of Alicycliphilus sp. BQ1, a polyurethanolytic bacterium, with its closest phylogenetic relatives Alicycliphilus denitrificans BC and K601, unable to attack polyurethane.</title>
        <authorList>
            <person name="Loza-Tavera H."/>
            <person name="Lozano L."/>
            <person name="Cevallos M."/>
            <person name="Maya-Lucas O."/>
            <person name="Garcia-Mena J."/>
            <person name="Hernandez J."/>
        </authorList>
    </citation>
    <scope>NUCLEOTIDE SEQUENCE [LARGE SCALE GENOMIC DNA]</scope>
    <source>
        <strain evidence="2 3">BQ1</strain>
    </source>
</reference>